<keyword evidence="2" id="KW-1185">Reference proteome</keyword>
<sequence length="68" mass="7802">MSDMLTLCSVASIKASRHACADHELSFSKTLQAKNLLLYHIKQLTWPDKHINTLVEFFWHLKSTPCTT</sequence>
<comment type="caution">
    <text evidence="1">The sequence shown here is derived from an EMBL/GenBank/DDBJ whole genome shotgun (WGS) entry which is preliminary data.</text>
</comment>
<dbReference type="OrthoDB" id="2688210at2759"/>
<proteinExistence type="predicted"/>
<name>A0A8I2YIE4_9AGAM</name>
<dbReference type="EMBL" id="JAGFBS010000028">
    <property type="protein sequence ID" value="KAG6372372.1"/>
    <property type="molecule type" value="Genomic_DNA"/>
</dbReference>
<organism evidence="1 2">
    <name type="scientific">Boletus reticuloceps</name>
    <dbReference type="NCBI Taxonomy" id="495285"/>
    <lineage>
        <taxon>Eukaryota</taxon>
        <taxon>Fungi</taxon>
        <taxon>Dikarya</taxon>
        <taxon>Basidiomycota</taxon>
        <taxon>Agaricomycotina</taxon>
        <taxon>Agaricomycetes</taxon>
        <taxon>Agaricomycetidae</taxon>
        <taxon>Boletales</taxon>
        <taxon>Boletineae</taxon>
        <taxon>Boletaceae</taxon>
        <taxon>Boletoideae</taxon>
        <taxon>Boletus</taxon>
    </lineage>
</organism>
<dbReference type="Proteomes" id="UP000683000">
    <property type="component" value="Unassembled WGS sequence"/>
</dbReference>
<reference evidence="1" key="1">
    <citation type="submission" date="2021-03" db="EMBL/GenBank/DDBJ databases">
        <title>Evolutionary innovations through gain and loss of genes in the ectomycorrhizal Boletales.</title>
        <authorList>
            <person name="Wu G."/>
            <person name="Miyauchi S."/>
            <person name="Morin E."/>
            <person name="Yang Z.-L."/>
            <person name="Xu J."/>
            <person name="Martin F.M."/>
        </authorList>
    </citation>
    <scope>NUCLEOTIDE SEQUENCE</scope>
    <source>
        <strain evidence="1">BR01</strain>
    </source>
</reference>
<accession>A0A8I2YIE4</accession>
<evidence type="ECO:0000313" key="1">
    <source>
        <dbReference type="EMBL" id="KAG6372372.1"/>
    </source>
</evidence>
<evidence type="ECO:0000313" key="2">
    <source>
        <dbReference type="Proteomes" id="UP000683000"/>
    </source>
</evidence>
<protein>
    <submittedName>
        <fullName evidence="1">Uncharacterized protein</fullName>
    </submittedName>
</protein>
<dbReference type="AlphaFoldDB" id="A0A8I2YIE4"/>
<gene>
    <name evidence="1" type="ORF">JVT61DRAFT_7815</name>
</gene>